<feature type="signal peptide" evidence="1">
    <location>
        <begin position="1"/>
        <end position="25"/>
    </location>
</feature>
<comment type="caution">
    <text evidence="2">The sequence shown here is derived from an EMBL/GenBank/DDBJ whole genome shotgun (WGS) entry which is preliminary data.</text>
</comment>
<dbReference type="RefSeq" id="WP_169560792.1">
    <property type="nucleotide sequence ID" value="NZ_BSNF01000006.1"/>
</dbReference>
<sequence>MTLKLPMMALAGFVALGMVPSVAAAADTAAEQFRDQFLNGELTWDDVSARARQEGEVNWFHWGGSEQLNSWIEQVAAPEMKKLGVTLKTTRLAGTREAVDLVLTEKQAGRGVGEGSVDLIWLNGDNFYTLSSQDALFGSFAEKLPQSRNFEFDSTDPRSQLNLSDFGTPTGGQEMPWSGEQYICYADMARLPRQEAPADFEELEGWLKENPGRFTYVKPPHYIGNTFVQTVLYAFNPSGRGYQDFQKPIEEFTPEALAEIMLPGFEYLKRIEPHLLPVYPQNQQANQALYNNGEVDLACEFGLYLVDSYRKTGAFSETTETLLFPNTGMIKNKNFLTIPVNAPHPAAALVFADLMSRFDMQASKLEKIGYPLGIDRWKLSKQQQETANSVAPSHFGVTAEDLAAVAVPDTNASLVKVIERVWQAYIERKSDKPFPEIVLNAMKAG</sequence>
<dbReference type="InterPro" id="IPR006059">
    <property type="entry name" value="SBP"/>
</dbReference>
<protein>
    <submittedName>
        <fullName evidence="2">ABC transporter substrate-binding protein</fullName>
    </submittedName>
</protein>
<dbReference type="Pfam" id="PF13416">
    <property type="entry name" value="SBP_bac_8"/>
    <property type="match status" value="1"/>
</dbReference>
<organism evidence="2 3">
    <name type="scientific">Sneathiella chinensis</name>
    <dbReference type="NCBI Taxonomy" id="349750"/>
    <lineage>
        <taxon>Bacteria</taxon>
        <taxon>Pseudomonadati</taxon>
        <taxon>Pseudomonadota</taxon>
        <taxon>Alphaproteobacteria</taxon>
        <taxon>Sneathiellales</taxon>
        <taxon>Sneathiellaceae</taxon>
        <taxon>Sneathiella</taxon>
    </lineage>
</organism>
<dbReference type="PANTHER" id="PTHR42779">
    <property type="entry name" value="PROTEIN YNJB"/>
    <property type="match status" value="1"/>
</dbReference>
<dbReference type="Proteomes" id="UP001161409">
    <property type="component" value="Unassembled WGS sequence"/>
</dbReference>
<reference evidence="2" key="2">
    <citation type="submission" date="2023-01" db="EMBL/GenBank/DDBJ databases">
        <title>Draft genome sequence of Sneathiella chinensis strain NBRC 103408.</title>
        <authorList>
            <person name="Sun Q."/>
            <person name="Mori K."/>
        </authorList>
    </citation>
    <scope>NUCLEOTIDE SEQUENCE</scope>
    <source>
        <strain evidence="2">NBRC 103408</strain>
    </source>
</reference>
<dbReference type="PANTHER" id="PTHR42779:SF1">
    <property type="entry name" value="PROTEIN YNJB"/>
    <property type="match status" value="1"/>
</dbReference>
<evidence type="ECO:0000313" key="2">
    <source>
        <dbReference type="EMBL" id="GLQ06646.1"/>
    </source>
</evidence>
<name>A0ABQ5U4G9_9PROT</name>
<evidence type="ECO:0000256" key="1">
    <source>
        <dbReference type="SAM" id="SignalP"/>
    </source>
</evidence>
<evidence type="ECO:0000313" key="3">
    <source>
        <dbReference type="Proteomes" id="UP001161409"/>
    </source>
</evidence>
<feature type="chain" id="PRO_5045323067" evidence="1">
    <location>
        <begin position="26"/>
        <end position="445"/>
    </location>
</feature>
<keyword evidence="1" id="KW-0732">Signal</keyword>
<keyword evidence="3" id="KW-1185">Reference proteome</keyword>
<dbReference type="NCBIfam" id="NF008633">
    <property type="entry name" value="PRK11622.1"/>
    <property type="match status" value="1"/>
</dbReference>
<proteinExistence type="predicted"/>
<accession>A0ABQ5U4G9</accession>
<reference evidence="2" key="1">
    <citation type="journal article" date="2014" name="Int. J. Syst. Evol. Microbiol.">
        <title>Complete genome of a new Firmicutes species belonging to the dominant human colonic microbiota ('Ruminococcus bicirculans') reveals two chromosomes and a selective capacity to utilize plant glucans.</title>
        <authorList>
            <consortium name="NISC Comparative Sequencing Program"/>
            <person name="Wegmann U."/>
            <person name="Louis P."/>
            <person name="Goesmann A."/>
            <person name="Henrissat B."/>
            <person name="Duncan S.H."/>
            <person name="Flint H.J."/>
        </authorList>
    </citation>
    <scope>NUCLEOTIDE SEQUENCE</scope>
    <source>
        <strain evidence="2">NBRC 103408</strain>
    </source>
</reference>
<gene>
    <name evidence="2" type="ORF">GCM10007924_18670</name>
</gene>
<dbReference type="SUPFAM" id="SSF53850">
    <property type="entry name" value="Periplasmic binding protein-like II"/>
    <property type="match status" value="1"/>
</dbReference>
<dbReference type="EMBL" id="BSNF01000006">
    <property type="protein sequence ID" value="GLQ06646.1"/>
    <property type="molecule type" value="Genomic_DNA"/>
</dbReference>
<dbReference type="Gene3D" id="3.40.190.10">
    <property type="entry name" value="Periplasmic binding protein-like II"/>
    <property type="match status" value="2"/>
</dbReference>